<protein>
    <submittedName>
        <fullName evidence="1">Uncharacterized protein</fullName>
    </submittedName>
</protein>
<dbReference type="EMBL" id="CP116968">
    <property type="protein sequence ID" value="WNM63805.1"/>
    <property type="molecule type" value="Genomic_DNA"/>
</dbReference>
<sequence>MTLLSGILSIRTCALLTCASIVLSGGLGLAEPGINGFRELKFGMTEQEVAALPACHTSKECLYELTDKNRYIELTYLPDQVSDTTEPAGKLAKITIDMGLFRDEWYQQLQIILGASYHLTQDLTEATKQSFLSGQLNELNAGFEDGQVLLKVVRRPFGNLELQVVYQNAALAKAFIQERQEATISSK</sequence>
<evidence type="ECO:0000313" key="1">
    <source>
        <dbReference type="EMBL" id="WNM63805.1"/>
    </source>
</evidence>
<dbReference type="KEGG" id="nneo:PQG83_08630"/>
<accession>A0AA96GNS5</accession>
<dbReference type="AlphaFoldDB" id="A0AA96GNS5"/>
<keyword evidence="2" id="KW-1185">Reference proteome</keyword>
<organism evidence="1 2">
    <name type="scientific">Candidatus Nitrospira neomarina</name>
    <dbReference type="NCBI Taxonomy" id="3020899"/>
    <lineage>
        <taxon>Bacteria</taxon>
        <taxon>Pseudomonadati</taxon>
        <taxon>Nitrospirota</taxon>
        <taxon>Nitrospiria</taxon>
        <taxon>Nitrospirales</taxon>
        <taxon>Nitrospiraceae</taxon>
        <taxon>Nitrospira</taxon>
    </lineage>
</organism>
<gene>
    <name evidence="1" type="ORF">PQG83_08630</name>
</gene>
<dbReference type="Proteomes" id="UP001302494">
    <property type="component" value="Chromosome"/>
</dbReference>
<dbReference type="RefSeq" id="WP_312748521.1">
    <property type="nucleotide sequence ID" value="NZ_CP116968.1"/>
</dbReference>
<name>A0AA96GNS5_9BACT</name>
<reference evidence="1 2" key="1">
    <citation type="submission" date="2023-01" db="EMBL/GenBank/DDBJ databases">
        <title>Cultivation and genomic characterization of new, ubiquitous marine nitrite-oxidizing bacteria from the Nitrospirales.</title>
        <authorList>
            <person name="Mueller A.J."/>
            <person name="Daebeler A."/>
            <person name="Herbold C.W."/>
            <person name="Kirkegaard R.H."/>
            <person name="Daims H."/>
        </authorList>
    </citation>
    <scope>NUCLEOTIDE SEQUENCE [LARGE SCALE GENOMIC DNA]</scope>
    <source>
        <strain evidence="1 2">DK</strain>
    </source>
</reference>
<evidence type="ECO:0000313" key="2">
    <source>
        <dbReference type="Proteomes" id="UP001302494"/>
    </source>
</evidence>
<proteinExistence type="predicted"/>